<gene>
    <name evidence="4" type="ORF">PPL_03869</name>
</gene>
<dbReference type="PROSITE" id="PS50088">
    <property type="entry name" value="ANK_REPEAT"/>
    <property type="match status" value="1"/>
</dbReference>
<comment type="caution">
    <text evidence="4">The sequence shown here is derived from an EMBL/GenBank/DDBJ whole genome shotgun (WGS) entry which is preliminary data.</text>
</comment>
<dbReference type="RefSeq" id="XP_020435198.1">
    <property type="nucleotide sequence ID" value="XM_020574784.1"/>
</dbReference>
<dbReference type="STRING" id="670386.D3B5D3"/>
<dbReference type="InterPro" id="IPR036770">
    <property type="entry name" value="Ankyrin_rpt-contain_sf"/>
</dbReference>
<accession>D3B5D3</accession>
<dbReference type="OMA" id="NMSWLRE"/>
<evidence type="ECO:0000313" key="4">
    <source>
        <dbReference type="EMBL" id="EFA83081.1"/>
    </source>
</evidence>
<dbReference type="PROSITE" id="PS50297">
    <property type="entry name" value="ANK_REP_REGION"/>
    <property type="match status" value="1"/>
</dbReference>
<proteinExistence type="predicted"/>
<dbReference type="InParanoid" id="D3B5D3"/>
<dbReference type="Proteomes" id="UP000001396">
    <property type="component" value="Unassembled WGS sequence"/>
</dbReference>
<reference evidence="4 5" key="1">
    <citation type="journal article" date="2011" name="Genome Res.">
        <title>Phylogeny-wide analysis of social amoeba genomes highlights ancient origins for complex intercellular communication.</title>
        <authorList>
            <person name="Heidel A.J."/>
            <person name="Lawal H.M."/>
            <person name="Felder M."/>
            <person name="Schilde C."/>
            <person name="Helps N.R."/>
            <person name="Tunggal B."/>
            <person name="Rivero F."/>
            <person name="John U."/>
            <person name="Schleicher M."/>
            <person name="Eichinger L."/>
            <person name="Platzer M."/>
            <person name="Noegel A.A."/>
            <person name="Schaap P."/>
            <person name="Gloeckner G."/>
        </authorList>
    </citation>
    <scope>NUCLEOTIDE SEQUENCE [LARGE SCALE GENOMIC DNA]</scope>
    <source>
        <strain evidence="5">ATCC 26659 / Pp 5 / PN500</strain>
    </source>
</reference>
<name>D3B5D3_HETP5</name>
<evidence type="ECO:0000256" key="3">
    <source>
        <dbReference type="PROSITE-ProRule" id="PRU00023"/>
    </source>
</evidence>
<dbReference type="Gene3D" id="1.25.40.20">
    <property type="entry name" value="Ankyrin repeat-containing domain"/>
    <property type="match status" value="1"/>
</dbReference>
<dbReference type="Pfam" id="PF12796">
    <property type="entry name" value="Ank_2"/>
    <property type="match status" value="1"/>
</dbReference>
<dbReference type="InterPro" id="IPR002110">
    <property type="entry name" value="Ankyrin_rpt"/>
</dbReference>
<sequence>MSDEQWVVNNRLIDAAKRGEEDSLEAFILDQENKVNINAKDAVGQTAMHWAARNGHDGIIKILIKYRAGLNVVDPQGESPVFKAAFKDHVDCIRLLVATGKIDLTLKNKDGQTPLNIAKSEGARKLLVPKAIITSDDEDESDPEDSDRED</sequence>
<dbReference type="SUPFAM" id="SSF48403">
    <property type="entry name" value="Ankyrin repeat"/>
    <property type="match status" value="1"/>
</dbReference>
<organism evidence="4 5">
    <name type="scientific">Heterostelium pallidum (strain ATCC 26659 / Pp 5 / PN500)</name>
    <name type="common">Cellular slime mold</name>
    <name type="synonym">Polysphondylium pallidum</name>
    <dbReference type="NCBI Taxonomy" id="670386"/>
    <lineage>
        <taxon>Eukaryota</taxon>
        <taxon>Amoebozoa</taxon>
        <taxon>Evosea</taxon>
        <taxon>Eumycetozoa</taxon>
        <taxon>Dictyostelia</taxon>
        <taxon>Acytosteliales</taxon>
        <taxon>Acytosteliaceae</taxon>
        <taxon>Heterostelium</taxon>
    </lineage>
</organism>
<evidence type="ECO:0000313" key="5">
    <source>
        <dbReference type="Proteomes" id="UP000001396"/>
    </source>
</evidence>
<feature type="repeat" description="ANK" evidence="3">
    <location>
        <begin position="43"/>
        <end position="75"/>
    </location>
</feature>
<keyword evidence="5" id="KW-1185">Reference proteome</keyword>
<dbReference type="GeneID" id="31359356"/>
<dbReference type="FunCoup" id="D3B5D3">
    <property type="interactions" value="38"/>
</dbReference>
<dbReference type="EMBL" id="ADBJ01000017">
    <property type="protein sequence ID" value="EFA83081.1"/>
    <property type="molecule type" value="Genomic_DNA"/>
</dbReference>
<protein>
    <submittedName>
        <fullName evidence="4">Uncharacterized protein</fullName>
    </submittedName>
</protein>
<dbReference type="SMART" id="SM00248">
    <property type="entry name" value="ANK"/>
    <property type="match status" value="2"/>
</dbReference>
<dbReference type="InterPro" id="IPR050776">
    <property type="entry name" value="Ank_Repeat/CDKN_Inhibitor"/>
</dbReference>
<dbReference type="AlphaFoldDB" id="D3B5D3"/>
<evidence type="ECO:0000256" key="2">
    <source>
        <dbReference type="ARBA" id="ARBA00023043"/>
    </source>
</evidence>
<evidence type="ECO:0000256" key="1">
    <source>
        <dbReference type="ARBA" id="ARBA00022737"/>
    </source>
</evidence>
<keyword evidence="1" id="KW-0677">Repeat</keyword>
<dbReference type="PANTHER" id="PTHR24201">
    <property type="entry name" value="ANK_REP_REGION DOMAIN-CONTAINING PROTEIN"/>
    <property type="match status" value="1"/>
</dbReference>
<keyword evidence="2 3" id="KW-0040">ANK repeat</keyword>